<keyword evidence="3" id="KW-0964">Secreted</keyword>
<dbReference type="SMART" id="SM00710">
    <property type="entry name" value="PbH1"/>
    <property type="match status" value="5"/>
</dbReference>
<dbReference type="PANTHER" id="PTHR40088">
    <property type="entry name" value="PECTATE LYASE (EUROFUNG)"/>
    <property type="match status" value="1"/>
</dbReference>
<dbReference type="InterPro" id="IPR006626">
    <property type="entry name" value="PbH1"/>
</dbReference>
<dbReference type="SUPFAM" id="SSF51126">
    <property type="entry name" value="Pectin lyase-like"/>
    <property type="match status" value="1"/>
</dbReference>
<evidence type="ECO:0000256" key="8">
    <source>
        <dbReference type="ARBA" id="ARBA00038263"/>
    </source>
</evidence>
<protein>
    <submittedName>
        <fullName evidence="11">Right-handed parallel beta-helix repeat-containing protein</fullName>
    </submittedName>
</protein>
<dbReference type="AlphaFoldDB" id="A0A7H0IKX8"/>
<evidence type="ECO:0000313" key="12">
    <source>
        <dbReference type="Proteomes" id="UP000516052"/>
    </source>
</evidence>
<proteinExistence type="inferred from homology"/>
<keyword evidence="7" id="KW-0456">Lyase</keyword>
<comment type="similarity">
    <text evidence="8">Belongs to the polysaccharide lyase 9 family.</text>
</comment>
<dbReference type="InterPro" id="IPR039448">
    <property type="entry name" value="Beta_helix"/>
</dbReference>
<dbReference type="KEGG" id="sroi:IAG44_31015"/>
<reference evidence="11 12" key="1">
    <citation type="submission" date="2020-08" db="EMBL/GenBank/DDBJ databases">
        <title>A novel species.</title>
        <authorList>
            <person name="Gao J."/>
        </authorList>
    </citation>
    <scope>NUCLEOTIDE SEQUENCE [LARGE SCALE GENOMIC DNA]</scope>
    <source>
        <strain evidence="11 12">CRXT-G-22</strain>
    </source>
</reference>
<comment type="subcellular location">
    <subcellularLocation>
        <location evidence="2">Secreted</location>
    </subcellularLocation>
</comment>
<comment type="cofactor">
    <cofactor evidence="1">
        <name>Ca(2+)</name>
        <dbReference type="ChEBI" id="CHEBI:29108"/>
    </cofactor>
</comment>
<organism evidence="11 12">
    <name type="scientific">Streptomyces roseirectus</name>
    <dbReference type="NCBI Taxonomy" id="2768066"/>
    <lineage>
        <taxon>Bacteria</taxon>
        <taxon>Bacillati</taxon>
        <taxon>Actinomycetota</taxon>
        <taxon>Actinomycetes</taxon>
        <taxon>Kitasatosporales</taxon>
        <taxon>Streptomycetaceae</taxon>
        <taxon>Streptomyces</taxon>
    </lineage>
</organism>
<dbReference type="InterPro" id="IPR052052">
    <property type="entry name" value="Polysaccharide_Lyase_9"/>
</dbReference>
<dbReference type="GO" id="GO:0005576">
    <property type="term" value="C:extracellular region"/>
    <property type="evidence" value="ECO:0007669"/>
    <property type="project" value="UniProtKB-SubCell"/>
</dbReference>
<dbReference type="GO" id="GO:0016837">
    <property type="term" value="F:carbon-oxygen lyase activity, acting on polysaccharides"/>
    <property type="evidence" value="ECO:0007669"/>
    <property type="project" value="TreeGrafter"/>
</dbReference>
<dbReference type="PANTHER" id="PTHR40088:SF1">
    <property type="entry name" value="PECTATE LYASE PEL9"/>
    <property type="match status" value="1"/>
</dbReference>
<keyword evidence="6" id="KW-0106">Calcium</keyword>
<accession>A0A7H0IKX8</accession>
<keyword evidence="4" id="KW-0479">Metal-binding</keyword>
<dbReference type="InterPro" id="IPR011050">
    <property type="entry name" value="Pectin_lyase_fold/virulence"/>
</dbReference>
<evidence type="ECO:0000256" key="6">
    <source>
        <dbReference type="ARBA" id="ARBA00022837"/>
    </source>
</evidence>
<dbReference type="Pfam" id="PF13229">
    <property type="entry name" value="Beta_helix"/>
    <property type="match status" value="1"/>
</dbReference>
<dbReference type="Proteomes" id="UP000516052">
    <property type="component" value="Chromosome"/>
</dbReference>
<evidence type="ECO:0000256" key="4">
    <source>
        <dbReference type="ARBA" id="ARBA00022723"/>
    </source>
</evidence>
<keyword evidence="5" id="KW-0732">Signal</keyword>
<evidence type="ECO:0000256" key="5">
    <source>
        <dbReference type="ARBA" id="ARBA00022729"/>
    </source>
</evidence>
<feature type="region of interest" description="Disordered" evidence="9">
    <location>
        <begin position="278"/>
        <end position="299"/>
    </location>
</feature>
<evidence type="ECO:0000256" key="2">
    <source>
        <dbReference type="ARBA" id="ARBA00004613"/>
    </source>
</evidence>
<dbReference type="RefSeq" id="WP_187750384.1">
    <property type="nucleotide sequence ID" value="NZ_CP060828.1"/>
</dbReference>
<evidence type="ECO:0000256" key="3">
    <source>
        <dbReference type="ARBA" id="ARBA00022525"/>
    </source>
</evidence>
<name>A0A7H0IKX8_9ACTN</name>
<gene>
    <name evidence="11" type="ORF">IAG44_31015</name>
</gene>
<dbReference type="GO" id="GO:0046872">
    <property type="term" value="F:metal ion binding"/>
    <property type="evidence" value="ECO:0007669"/>
    <property type="project" value="UniProtKB-KW"/>
</dbReference>
<evidence type="ECO:0000256" key="9">
    <source>
        <dbReference type="SAM" id="MobiDB-lite"/>
    </source>
</evidence>
<dbReference type="Gene3D" id="2.160.20.10">
    <property type="entry name" value="Single-stranded right-handed beta-helix, Pectin lyase-like"/>
    <property type="match status" value="1"/>
</dbReference>
<evidence type="ECO:0000313" key="11">
    <source>
        <dbReference type="EMBL" id="QNP73444.1"/>
    </source>
</evidence>
<sequence length="299" mass="30876">MRLSPGRHRRTRTLSIAAAISLSAGVGGFCLGLSDDGAEAAASTVTVSDTAHLESAVKNAVPGTTILVRGGIYAPTATLTATADGTNSAPITLKAYGKEKVRIDGSKLPAGAWLAHVHGSHWTVENLTFQNSPAQGLVVTSSTGGVFKDLVTAHNGDTGLTLRGDGTVDNLVQNLDSHGNADGIAVKFGSGTGNRVTGARLYDNTGGGLDLWQFSSPVTVEKSRAYRNGNGFELGGGGVSVAHSVNDNIAYENALDGFTEDANTGAIQLNHNTAYGNKGEDFHFPGKKARLTGNTQSRQ</sequence>
<keyword evidence="12" id="KW-1185">Reference proteome</keyword>
<dbReference type="InterPro" id="IPR012334">
    <property type="entry name" value="Pectin_lyas_fold"/>
</dbReference>
<evidence type="ECO:0000256" key="7">
    <source>
        <dbReference type="ARBA" id="ARBA00023239"/>
    </source>
</evidence>
<evidence type="ECO:0000256" key="1">
    <source>
        <dbReference type="ARBA" id="ARBA00001913"/>
    </source>
</evidence>
<evidence type="ECO:0000259" key="10">
    <source>
        <dbReference type="Pfam" id="PF13229"/>
    </source>
</evidence>
<feature type="domain" description="Right handed beta helix" evidence="10">
    <location>
        <begin position="118"/>
        <end position="273"/>
    </location>
</feature>
<dbReference type="EMBL" id="CP060828">
    <property type="protein sequence ID" value="QNP73444.1"/>
    <property type="molecule type" value="Genomic_DNA"/>
</dbReference>